<organism evidence="3 4">
    <name type="scientific">Actinomyces johnsonii F0542</name>
    <dbReference type="NCBI Taxonomy" id="1321818"/>
    <lineage>
        <taxon>Bacteria</taxon>
        <taxon>Bacillati</taxon>
        <taxon>Actinomycetota</taxon>
        <taxon>Actinomycetes</taxon>
        <taxon>Actinomycetales</taxon>
        <taxon>Actinomycetaceae</taxon>
        <taxon>Actinomyces</taxon>
    </lineage>
</organism>
<gene>
    <name evidence="3" type="ORF">HMPREF1979_01354</name>
</gene>
<dbReference type="InterPro" id="IPR000835">
    <property type="entry name" value="HTH_MarR-typ"/>
</dbReference>
<dbReference type="Proteomes" id="UP000016536">
    <property type="component" value="Unassembled WGS sequence"/>
</dbReference>
<dbReference type="EMBL" id="AWSE01000065">
    <property type="protein sequence ID" value="ERH24347.1"/>
    <property type="molecule type" value="Genomic_DNA"/>
</dbReference>
<evidence type="ECO:0000313" key="4">
    <source>
        <dbReference type="Proteomes" id="UP000016536"/>
    </source>
</evidence>
<evidence type="ECO:0000259" key="2">
    <source>
        <dbReference type="PROSITE" id="PS50995"/>
    </source>
</evidence>
<dbReference type="PANTHER" id="PTHR33164">
    <property type="entry name" value="TRANSCRIPTIONAL REGULATOR, MARR FAMILY"/>
    <property type="match status" value="1"/>
</dbReference>
<feature type="compositionally biased region" description="Basic and acidic residues" evidence="1">
    <location>
        <begin position="162"/>
        <end position="171"/>
    </location>
</feature>
<dbReference type="InterPro" id="IPR036388">
    <property type="entry name" value="WH-like_DNA-bd_sf"/>
</dbReference>
<dbReference type="AlphaFoldDB" id="U1S114"/>
<evidence type="ECO:0000256" key="1">
    <source>
        <dbReference type="SAM" id="MobiDB-lite"/>
    </source>
</evidence>
<dbReference type="GO" id="GO:0003700">
    <property type="term" value="F:DNA-binding transcription factor activity"/>
    <property type="evidence" value="ECO:0007669"/>
    <property type="project" value="InterPro"/>
</dbReference>
<sequence>MGREDGPAIMSSTCFQLGVAGAQITRSFSLLIQHTGLTHKQVGLLAVVDADQASSQREIASQLGVTPSLVVSLVDQLASIGAVRRTRSQTDRRVQVVEITDEGRQLLRLATDAAKKLDVELHKHLSPADLQALDRLLPALLRTSSVAASNRLEQPVSPASLHQDDALSRRR</sequence>
<reference evidence="3 4" key="1">
    <citation type="submission" date="2013-08" db="EMBL/GenBank/DDBJ databases">
        <authorList>
            <person name="Weinstock G."/>
            <person name="Sodergren E."/>
            <person name="Wylie T."/>
            <person name="Fulton L."/>
            <person name="Fulton R."/>
            <person name="Fronick C."/>
            <person name="O'Laughlin M."/>
            <person name="Godfrey J."/>
            <person name="Miner T."/>
            <person name="Herter B."/>
            <person name="Appelbaum E."/>
            <person name="Cordes M."/>
            <person name="Lek S."/>
            <person name="Wollam A."/>
            <person name="Pepin K.H."/>
            <person name="Palsikar V.B."/>
            <person name="Mitreva M."/>
            <person name="Wilson R.K."/>
        </authorList>
    </citation>
    <scope>NUCLEOTIDE SEQUENCE [LARGE SCALE GENOMIC DNA]</scope>
    <source>
        <strain evidence="3 4">F0542</strain>
    </source>
</reference>
<proteinExistence type="predicted"/>
<dbReference type="GO" id="GO:0006950">
    <property type="term" value="P:response to stress"/>
    <property type="evidence" value="ECO:0007669"/>
    <property type="project" value="TreeGrafter"/>
</dbReference>
<dbReference type="PANTHER" id="PTHR33164:SF43">
    <property type="entry name" value="HTH-TYPE TRANSCRIPTIONAL REPRESSOR YETL"/>
    <property type="match status" value="1"/>
</dbReference>
<dbReference type="InterPro" id="IPR039422">
    <property type="entry name" value="MarR/SlyA-like"/>
</dbReference>
<dbReference type="PROSITE" id="PS50995">
    <property type="entry name" value="HTH_MARR_2"/>
    <property type="match status" value="1"/>
</dbReference>
<comment type="caution">
    <text evidence="3">The sequence shown here is derived from an EMBL/GenBank/DDBJ whole genome shotgun (WGS) entry which is preliminary data.</text>
</comment>
<dbReference type="Gene3D" id="1.10.10.10">
    <property type="entry name" value="Winged helix-like DNA-binding domain superfamily/Winged helix DNA-binding domain"/>
    <property type="match status" value="1"/>
</dbReference>
<dbReference type="Pfam" id="PF01047">
    <property type="entry name" value="MarR"/>
    <property type="match status" value="1"/>
</dbReference>
<keyword evidence="4" id="KW-1185">Reference proteome</keyword>
<dbReference type="PATRIC" id="fig|1321818.3.peg.1137"/>
<dbReference type="SMART" id="SM00347">
    <property type="entry name" value="HTH_MARR"/>
    <property type="match status" value="1"/>
</dbReference>
<evidence type="ECO:0000313" key="3">
    <source>
        <dbReference type="EMBL" id="ERH24347.1"/>
    </source>
</evidence>
<accession>U1S114</accession>
<dbReference type="SUPFAM" id="SSF46785">
    <property type="entry name" value="Winged helix' DNA-binding domain"/>
    <property type="match status" value="1"/>
</dbReference>
<dbReference type="RefSeq" id="WP_021607976.1">
    <property type="nucleotide sequence ID" value="NZ_KE951843.1"/>
</dbReference>
<name>U1S114_9ACTO</name>
<dbReference type="HOGENOM" id="CLU_083287_4_2_11"/>
<feature type="region of interest" description="Disordered" evidence="1">
    <location>
        <begin position="151"/>
        <end position="171"/>
    </location>
</feature>
<dbReference type="PRINTS" id="PR00598">
    <property type="entry name" value="HTHMARR"/>
</dbReference>
<protein>
    <submittedName>
        <fullName evidence="3">Transcriptional regulator, MarR family</fullName>
    </submittedName>
</protein>
<dbReference type="InterPro" id="IPR036390">
    <property type="entry name" value="WH_DNA-bd_sf"/>
</dbReference>
<feature type="domain" description="HTH marR-type" evidence="2">
    <location>
        <begin position="1"/>
        <end position="142"/>
    </location>
</feature>